<reference evidence="2" key="3">
    <citation type="submission" date="2021-05" db="UniProtKB">
        <authorList>
            <consortium name="EnsemblPlants"/>
        </authorList>
    </citation>
    <scope>IDENTIFICATION</scope>
    <source>
        <strain evidence="2">cv. B73</strain>
    </source>
</reference>
<evidence type="ECO:0000313" key="2">
    <source>
        <dbReference type="EnsemblPlants" id="Zm00001eb074950_P003"/>
    </source>
</evidence>
<dbReference type="Gramene" id="Zm00001eb074950_T003">
    <property type="protein sequence ID" value="Zm00001eb074950_P003"/>
    <property type="gene ID" value="Zm00001eb074950"/>
</dbReference>
<evidence type="ECO:0000256" key="1">
    <source>
        <dbReference type="SAM" id="MobiDB-lite"/>
    </source>
</evidence>
<proteinExistence type="predicted"/>
<feature type="compositionally biased region" description="Basic and acidic residues" evidence="1">
    <location>
        <begin position="68"/>
        <end position="77"/>
    </location>
</feature>
<sequence length="183" mass="20395">MPPRRQWFKEVARAVRSSVVLLSRPLRLVDAVLCCILDVAGLGRQPRLGVVQLVGARRVLARQVLVHPGEHGQRSDAEAAGGDEPGRHERQRDGGRHQHRHRPAEGRGRRGLERRHHGALLLLLLRLAVHAAPALEVAVAPATSRRTPVVISHGRLAERARYPTCARCPELLPLMLELRLRVR</sequence>
<dbReference type="AlphaFoldDB" id="A0A804MCD2"/>
<feature type="compositionally biased region" description="Basic and acidic residues" evidence="1">
    <location>
        <begin position="84"/>
        <end position="96"/>
    </location>
</feature>
<name>A0A804MCD2_MAIZE</name>
<dbReference type="InParanoid" id="A0A804MCD2"/>
<dbReference type="EnsemblPlants" id="Zm00001eb074950_T003">
    <property type="protein sequence ID" value="Zm00001eb074950_P003"/>
    <property type="gene ID" value="Zm00001eb074950"/>
</dbReference>
<feature type="region of interest" description="Disordered" evidence="1">
    <location>
        <begin position="67"/>
        <end position="112"/>
    </location>
</feature>
<accession>A0A804MCD2</accession>
<reference evidence="2" key="2">
    <citation type="submission" date="2019-07" db="EMBL/GenBank/DDBJ databases">
        <authorList>
            <person name="Seetharam A."/>
            <person name="Woodhouse M."/>
            <person name="Cannon E."/>
        </authorList>
    </citation>
    <scope>NUCLEOTIDE SEQUENCE [LARGE SCALE GENOMIC DNA]</scope>
    <source>
        <strain evidence="2">cv. B73</strain>
    </source>
</reference>
<dbReference type="Proteomes" id="UP000007305">
    <property type="component" value="Chromosome 2"/>
</dbReference>
<organism evidence="2 3">
    <name type="scientific">Zea mays</name>
    <name type="common">Maize</name>
    <dbReference type="NCBI Taxonomy" id="4577"/>
    <lineage>
        <taxon>Eukaryota</taxon>
        <taxon>Viridiplantae</taxon>
        <taxon>Streptophyta</taxon>
        <taxon>Embryophyta</taxon>
        <taxon>Tracheophyta</taxon>
        <taxon>Spermatophyta</taxon>
        <taxon>Magnoliopsida</taxon>
        <taxon>Liliopsida</taxon>
        <taxon>Poales</taxon>
        <taxon>Poaceae</taxon>
        <taxon>PACMAD clade</taxon>
        <taxon>Panicoideae</taxon>
        <taxon>Andropogonodae</taxon>
        <taxon>Andropogoneae</taxon>
        <taxon>Tripsacinae</taxon>
        <taxon>Zea</taxon>
    </lineage>
</organism>
<evidence type="ECO:0000313" key="3">
    <source>
        <dbReference type="Proteomes" id="UP000007305"/>
    </source>
</evidence>
<reference evidence="3" key="1">
    <citation type="submission" date="2015-12" db="EMBL/GenBank/DDBJ databases">
        <title>Update maize B73 reference genome by single molecule sequencing technologies.</title>
        <authorList>
            <consortium name="Maize Genome Sequencing Project"/>
            <person name="Ware D."/>
        </authorList>
    </citation>
    <scope>NUCLEOTIDE SEQUENCE [LARGE SCALE GENOMIC DNA]</scope>
    <source>
        <strain evidence="3">cv. B73</strain>
    </source>
</reference>
<protein>
    <submittedName>
        <fullName evidence="2">Uncharacterized protein</fullName>
    </submittedName>
</protein>
<keyword evidence="3" id="KW-1185">Reference proteome</keyword>